<dbReference type="Pfam" id="PF08284">
    <property type="entry name" value="RVP_2"/>
    <property type="match status" value="1"/>
</dbReference>
<dbReference type="SUPFAM" id="SSF50630">
    <property type="entry name" value="Acid proteases"/>
    <property type="match status" value="1"/>
</dbReference>
<evidence type="ECO:0000256" key="1">
    <source>
        <dbReference type="SAM" id="MobiDB-lite"/>
    </source>
</evidence>
<gene>
    <name evidence="2" type="ORF">QN277_019274</name>
</gene>
<dbReference type="InterPro" id="IPR021109">
    <property type="entry name" value="Peptidase_aspartic_dom_sf"/>
</dbReference>
<dbReference type="PANTHER" id="PTHR15503">
    <property type="entry name" value="LDOC1 RELATED"/>
    <property type="match status" value="1"/>
</dbReference>
<accession>A0AAE1MT95</accession>
<dbReference type="InterPro" id="IPR043502">
    <property type="entry name" value="DNA/RNA_pol_sf"/>
</dbReference>
<dbReference type="Gene3D" id="2.40.70.10">
    <property type="entry name" value="Acid Proteases"/>
    <property type="match status" value="1"/>
</dbReference>
<protein>
    <submittedName>
        <fullName evidence="2">Uncharacterized protein</fullName>
    </submittedName>
</protein>
<dbReference type="Proteomes" id="UP001293593">
    <property type="component" value="Unassembled WGS sequence"/>
</dbReference>
<feature type="compositionally biased region" description="Basic and acidic residues" evidence="1">
    <location>
        <begin position="12"/>
        <end position="27"/>
    </location>
</feature>
<dbReference type="CDD" id="cd00303">
    <property type="entry name" value="retropepsin_like"/>
    <property type="match status" value="1"/>
</dbReference>
<evidence type="ECO:0000313" key="2">
    <source>
        <dbReference type="EMBL" id="KAK4276310.1"/>
    </source>
</evidence>
<keyword evidence="3" id="KW-1185">Reference proteome</keyword>
<dbReference type="Gene3D" id="3.10.10.10">
    <property type="entry name" value="HIV Type 1 Reverse Transcriptase, subunit A, domain 1"/>
    <property type="match status" value="1"/>
</dbReference>
<proteinExistence type="predicted"/>
<reference evidence="2" key="1">
    <citation type="submission" date="2023-10" db="EMBL/GenBank/DDBJ databases">
        <title>Chromosome-level genome of the transformable northern wattle, Acacia crassicarpa.</title>
        <authorList>
            <person name="Massaro I."/>
            <person name="Sinha N.R."/>
            <person name="Poethig S."/>
            <person name="Leichty A.R."/>
        </authorList>
    </citation>
    <scope>NUCLEOTIDE SEQUENCE</scope>
    <source>
        <strain evidence="2">Acra3RX</strain>
        <tissue evidence="2">Leaf</tissue>
    </source>
</reference>
<dbReference type="AlphaFoldDB" id="A0AAE1MT95"/>
<dbReference type="EMBL" id="JAWXYG010000004">
    <property type="protein sequence ID" value="KAK4276310.1"/>
    <property type="molecule type" value="Genomic_DNA"/>
</dbReference>
<feature type="region of interest" description="Disordered" evidence="1">
    <location>
        <begin position="1"/>
        <end position="27"/>
    </location>
</feature>
<dbReference type="SUPFAM" id="SSF56672">
    <property type="entry name" value="DNA/RNA polymerases"/>
    <property type="match status" value="1"/>
</dbReference>
<name>A0AAE1MT95_9FABA</name>
<evidence type="ECO:0000313" key="3">
    <source>
        <dbReference type="Proteomes" id="UP001293593"/>
    </source>
</evidence>
<dbReference type="InterPro" id="IPR032567">
    <property type="entry name" value="RTL1-rel"/>
</dbReference>
<sequence>MEIDDAGNPIEDQGKEDVEYEQGTKESDPAVSFNAILGSPSAGTMKIKGSLRGESVLLLVDCGSTHNFISHKLIQRLGIPFKIVPYFGVQIADSSIIRCNQVCQGVEIQLKGLTITQDFFPFNISDDFVLGIKWLATLNTIQANWKEMFLIFSINGKNYKVQGELPQPLPQAYLQSSDFHQTESAKKAALDMTWIYHQFSQVFEEPSSLPPSRGHYHRITLLPDSTPPNLRPYRCPHYQKNEIEAQINALLACGYIRPSSSPFASPVILVNKKDGTWRLLC</sequence>
<comment type="caution">
    <text evidence="2">The sequence shown here is derived from an EMBL/GenBank/DDBJ whole genome shotgun (WGS) entry which is preliminary data.</text>
</comment>
<dbReference type="PANTHER" id="PTHR15503:SF22">
    <property type="entry name" value="TRANSPOSON TY3-I GAG POLYPROTEIN"/>
    <property type="match status" value="1"/>
</dbReference>
<organism evidence="2 3">
    <name type="scientific">Acacia crassicarpa</name>
    <name type="common">northern wattle</name>
    <dbReference type="NCBI Taxonomy" id="499986"/>
    <lineage>
        <taxon>Eukaryota</taxon>
        <taxon>Viridiplantae</taxon>
        <taxon>Streptophyta</taxon>
        <taxon>Embryophyta</taxon>
        <taxon>Tracheophyta</taxon>
        <taxon>Spermatophyta</taxon>
        <taxon>Magnoliopsida</taxon>
        <taxon>eudicotyledons</taxon>
        <taxon>Gunneridae</taxon>
        <taxon>Pentapetalae</taxon>
        <taxon>rosids</taxon>
        <taxon>fabids</taxon>
        <taxon>Fabales</taxon>
        <taxon>Fabaceae</taxon>
        <taxon>Caesalpinioideae</taxon>
        <taxon>mimosoid clade</taxon>
        <taxon>Acacieae</taxon>
        <taxon>Acacia</taxon>
    </lineage>
</organism>